<proteinExistence type="predicted"/>
<protein>
    <submittedName>
        <fullName evidence="1">Glycosyltransferase</fullName>
    </submittedName>
</protein>
<dbReference type="PANTHER" id="PTHR45947">
    <property type="entry name" value="SULFOQUINOVOSYL TRANSFERASE SQD2"/>
    <property type="match status" value="1"/>
</dbReference>
<dbReference type="Proteomes" id="UP000519023">
    <property type="component" value="Unassembled WGS sequence"/>
</dbReference>
<evidence type="ECO:0000313" key="1">
    <source>
        <dbReference type="EMBL" id="NML12767.1"/>
    </source>
</evidence>
<gene>
    <name evidence="1" type="ORF">HHL08_21970</name>
</gene>
<dbReference type="PANTHER" id="PTHR45947:SF3">
    <property type="entry name" value="SULFOQUINOVOSYL TRANSFERASE SQD2"/>
    <property type="match status" value="1"/>
</dbReference>
<evidence type="ECO:0000313" key="2">
    <source>
        <dbReference type="Proteomes" id="UP000519023"/>
    </source>
</evidence>
<dbReference type="Gene3D" id="3.40.50.2000">
    <property type="entry name" value="Glycogen Phosphorylase B"/>
    <property type="match status" value="2"/>
</dbReference>
<sequence>MNNMSNLPANPRYSVALFNSSDVRGKKVGGIQTYMRDYIEYHPEDMDLLVVGGDESGELPLGEISEVKFRDRKFKFLPLFHLTEVTPTYKGIGNSDTFKFAKLIIQNFGKIKKILKEGNYTVEIRRVEYAPIFKAMGVPVITMMHIWGRKDQKMSSVLGKYWWIRDMNEYLAAATSVKMYGVSTPMTEMFKTKYKRFINKFDVLTTWANPKIFKPTPYQFDEDDTIHLMYAGRLDKFKRPDFMFSVIAALDRQTGGKVRFHYVGDWDMTVWPEFSAVEHLVIREGVLTSEQIGKLLEEMHIGLLTSDFEGMPCIVMETLSSGRPEVARHLPQLEDVIYDGVTGYLIKDGPDQIEEQARRIVEIYSKMKDGSITPETVSKAVEPFGLVQLLSKIWNDHRVLHDLPRIPLAGVLDPVVERHAAKPASAA</sequence>
<dbReference type="Pfam" id="PF13692">
    <property type="entry name" value="Glyco_trans_1_4"/>
    <property type="match status" value="1"/>
</dbReference>
<dbReference type="InterPro" id="IPR050194">
    <property type="entry name" value="Glycosyltransferase_grp1"/>
</dbReference>
<dbReference type="AlphaFoldDB" id="A0A7X9WZM0"/>
<dbReference type="GO" id="GO:0016757">
    <property type="term" value="F:glycosyltransferase activity"/>
    <property type="evidence" value="ECO:0007669"/>
    <property type="project" value="TreeGrafter"/>
</dbReference>
<organism evidence="1 2">
    <name type="scientific">Sphingobium psychrophilum</name>
    <dbReference type="NCBI Taxonomy" id="2728834"/>
    <lineage>
        <taxon>Bacteria</taxon>
        <taxon>Pseudomonadati</taxon>
        <taxon>Pseudomonadota</taxon>
        <taxon>Alphaproteobacteria</taxon>
        <taxon>Sphingomonadales</taxon>
        <taxon>Sphingomonadaceae</taxon>
        <taxon>Sphingobium</taxon>
    </lineage>
</organism>
<dbReference type="SUPFAM" id="SSF53756">
    <property type="entry name" value="UDP-Glycosyltransferase/glycogen phosphorylase"/>
    <property type="match status" value="1"/>
</dbReference>
<keyword evidence="2" id="KW-1185">Reference proteome</keyword>
<keyword evidence="1" id="KW-0808">Transferase</keyword>
<reference evidence="1 2" key="1">
    <citation type="submission" date="2020-04" db="EMBL/GenBank/DDBJ databases">
        <title>Sphingobium sp. AR-3-1 isolated from Arctic soil.</title>
        <authorList>
            <person name="Dahal R.H."/>
            <person name="Chaudhary D.K."/>
        </authorList>
    </citation>
    <scope>NUCLEOTIDE SEQUENCE [LARGE SCALE GENOMIC DNA]</scope>
    <source>
        <strain evidence="1 2">AR-3-1</strain>
    </source>
</reference>
<dbReference type="EMBL" id="JABBFV010000026">
    <property type="protein sequence ID" value="NML12767.1"/>
    <property type="molecule type" value="Genomic_DNA"/>
</dbReference>
<accession>A0A7X9WZM0</accession>
<name>A0A7X9WZM0_9SPHN</name>
<comment type="caution">
    <text evidence="1">The sequence shown here is derived from an EMBL/GenBank/DDBJ whole genome shotgun (WGS) entry which is preliminary data.</text>
</comment>
<dbReference type="RefSeq" id="WP_169575112.1">
    <property type="nucleotide sequence ID" value="NZ_JABBFV010000026.1"/>
</dbReference>